<name>A0A3G7U8L0_9PSED</name>
<dbReference type="EC" id="2.7.7.49" evidence="1"/>
<organism evidence="1 2">
    <name type="scientific">Pseudomonas synxantha</name>
    <dbReference type="NCBI Taxonomy" id="47883"/>
    <lineage>
        <taxon>Bacteria</taxon>
        <taxon>Pseudomonadati</taxon>
        <taxon>Pseudomonadota</taxon>
        <taxon>Gammaproteobacteria</taxon>
        <taxon>Pseudomonadales</taxon>
        <taxon>Pseudomonadaceae</taxon>
        <taxon>Pseudomonas</taxon>
    </lineage>
</organism>
<evidence type="ECO:0000313" key="2">
    <source>
        <dbReference type="Proteomes" id="UP000268696"/>
    </source>
</evidence>
<sequence>MPMIQIEQDGPQVIERVRKLGVSHMNHALPKKLWGRPGLVSILDTINRLNRIT</sequence>
<reference evidence="1 2" key="1">
    <citation type="submission" date="2018-03" db="EMBL/GenBank/DDBJ databases">
        <title>Diversity of phytobeneficial traits revealed by whole-genome analysis of worldwide-isolated phenazine-producing Pseudomonas spp.</title>
        <authorList>
            <person name="Biessy A."/>
            <person name="Novinscak A."/>
            <person name="Blom J."/>
            <person name="Leger G."/>
            <person name="Thomashow L.S."/>
            <person name="Cazorla F.M."/>
            <person name="Josic D."/>
            <person name="Filion M."/>
        </authorList>
    </citation>
    <scope>NUCLEOTIDE SEQUENCE [LARGE SCALE GENOMIC DNA]</scope>
    <source>
        <strain evidence="1 2">30B</strain>
    </source>
</reference>
<dbReference type="GO" id="GO:0003964">
    <property type="term" value="F:RNA-directed DNA polymerase activity"/>
    <property type="evidence" value="ECO:0007669"/>
    <property type="project" value="UniProtKB-KW"/>
</dbReference>
<protein>
    <submittedName>
        <fullName evidence="1">Retron-type RNA-directed DNA polymerase</fullName>
        <ecNumber evidence="1">2.7.7.49</ecNumber>
    </submittedName>
</protein>
<dbReference type="AlphaFoldDB" id="A0A3G7U8L0"/>
<evidence type="ECO:0000313" key="1">
    <source>
        <dbReference type="EMBL" id="AZE54909.1"/>
    </source>
</evidence>
<dbReference type="EMBL" id="CP027754">
    <property type="protein sequence ID" value="AZE54909.1"/>
    <property type="molecule type" value="Genomic_DNA"/>
</dbReference>
<accession>A0A3G7U8L0</accession>
<dbReference type="Proteomes" id="UP000268696">
    <property type="component" value="Chromosome"/>
</dbReference>
<proteinExistence type="predicted"/>
<keyword evidence="1" id="KW-0808">Transferase</keyword>
<gene>
    <name evidence="1" type="ORF">C4K03_2754</name>
</gene>
<keyword evidence="1" id="KW-0548">Nucleotidyltransferase</keyword>
<keyword evidence="1" id="KW-0695">RNA-directed DNA polymerase</keyword>